<dbReference type="EMBL" id="AP024237">
    <property type="protein sequence ID" value="BCO34971.1"/>
    <property type="molecule type" value="Genomic_DNA"/>
</dbReference>
<dbReference type="GO" id="GO:0006508">
    <property type="term" value="P:proteolysis"/>
    <property type="evidence" value="ECO:0007669"/>
    <property type="project" value="UniProtKB-KW"/>
</dbReference>
<dbReference type="PANTHER" id="PTHR39188">
    <property type="entry name" value="MEMBRANE-ASSOCIATED ZINC METALLOPROTEASE M50B"/>
    <property type="match status" value="1"/>
</dbReference>
<organism evidence="7 8">
    <name type="scientific">Mycobacterium heckeshornense</name>
    <dbReference type="NCBI Taxonomy" id="110505"/>
    <lineage>
        <taxon>Bacteria</taxon>
        <taxon>Bacillati</taxon>
        <taxon>Actinomycetota</taxon>
        <taxon>Actinomycetes</taxon>
        <taxon>Mycobacteriales</taxon>
        <taxon>Mycobacteriaceae</taxon>
        <taxon>Mycobacterium</taxon>
    </lineage>
</organism>
<dbReference type="Proteomes" id="UP000595446">
    <property type="component" value="Chromosome"/>
</dbReference>
<evidence type="ECO:0000313" key="8">
    <source>
        <dbReference type="Proteomes" id="UP000595446"/>
    </source>
</evidence>
<keyword evidence="5" id="KW-0862">Zinc</keyword>
<keyword evidence="8" id="KW-1185">Reference proteome</keyword>
<protein>
    <submittedName>
        <fullName evidence="7">Uncharacterized protein</fullName>
    </submittedName>
</protein>
<keyword evidence="6" id="KW-0482">Metalloprotease</keyword>
<sequence>MLDVTLWLFGGVTRLGGPAKTPRKAFLIAISGPATGLTLAGLFACAAVGLDALHVAHIAGSVAWWLAGANLLLGLFSLLPGAPLDGGQVQRAHFGAATVTLSARPWAPRAAARSRSP</sequence>
<accession>A0A2G8B631</accession>
<evidence type="ECO:0000256" key="3">
    <source>
        <dbReference type="ARBA" id="ARBA00022670"/>
    </source>
</evidence>
<keyword evidence="3" id="KW-0645">Protease</keyword>
<evidence type="ECO:0000256" key="4">
    <source>
        <dbReference type="ARBA" id="ARBA00022801"/>
    </source>
</evidence>
<evidence type="ECO:0000313" key="7">
    <source>
        <dbReference type="EMBL" id="BCO34971.1"/>
    </source>
</evidence>
<evidence type="ECO:0000256" key="2">
    <source>
        <dbReference type="ARBA" id="ARBA00007931"/>
    </source>
</evidence>
<comment type="cofactor">
    <cofactor evidence="1">
        <name>Zn(2+)</name>
        <dbReference type="ChEBI" id="CHEBI:29105"/>
    </cofactor>
</comment>
<evidence type="ECO:0000256" key="6">
    <source>
        <dbReference type="ARBA" id="ARBA00023049"/>
    </source>
</evidence>
<gene>
    <name evidence="7" type="ORF">MHEC_14040</name>
</gene>
<dbReference type="AlphaFoldDB" id="A0A2G8B631"/>
<keyword evidence="4" id="KW-0378">Hydrolase</keyword>
<evidence type="ECO:0000256" key="5">
    <source>
        <dbReference type="ARBA" id="ARBA00022833"/>
    </source>
</evidence>
<evidence type="ECO:0000256" key="1">
    <source>
        <dbReference type="ARBA" id="ARBA00001947"/>
    </source>
</evidence>
<name>A0A2G8B631_9MYCO</name>
<comment type="similarity">
    <text evidence="2">Belongs to the peptidase M50B family.</text>
</comment>
<reference evidence="7 8" key="1">
    <citation type="submission" date="2020-12" db="EMBL/GenBank/DDBJ databases">
        <title>Complete genome sequence of Mycobacterium heckeshornense JCM 15655T, closely related to a pathogenic non-tuberculous mycobacterial species Mycobacterium xenopi.</title>
        <authorList>
            <person name="Yoshida M."/>
            <person name="Fukano H."/>
            <person name="Asakura T."/>
            <person name="Suzuki M."/>
            <person name="Hoshino Y."/>
        </authorList>
    </citation>
    <scope>NUCLEOTIDE SEQUENCE [LARGE SCALE GENOMIC DNA]</scope>
    <source>
        <strain evidence="7 8">JCM 15655</strain>
    </source>
</reference>
<dbReference type="PANTHER" id="PTHR39188:SF3">
    <property type="entry name" value="STAGE IV SPORULATION PROTEIN FB"/>
    <property type="match status" value="1"/>
</dbReference>
<proteinExistence type="inferred from homology"/>
<dbReference type="GO" id="GO:0008237">
    <property type="term" value="F:metallopeptidase activity"/>
    <property type="evidence" value="ECO:0007669"/>
    <property type="project" value="UniProtKB-KW"/>
</dbReference>